<protein>
    <submittedName>
        <fullName evidence="3">META domain-containing protein</fullName>
    </submittedName>
</protein>
<dbReference type="Proteomes" id="UP000290244">
    <property type="component" value="Chromosome"/>
</dbReference>
<organism evidence="3 4">
    <name type="scientific">Litorilituus sediminis</name>
    <dbReference type="NCBI Taxonomy" id="718192"/>
    <lineage>
        <taxon>Bacteria</taxon>
        <taxon>Pseudomonadati</taxon>
        <taxon>Pseudomonadota</taxon>
        <taxon>Gammaproteobacteria</taxon>
        <taxon>Alteromonadales</taxon>
        <taxon>Colwelliaceae</taxon>
        <taxon>Litorilituus</taxon>
    </lineage>
</organism>
<dbReference type="OrthoDB" id="5348860at2"/>
<evidence type="ECO:0000313" key="4">
    <source>
        <dbReference type="Proteomes" id="UP000290244"/>
    </source>
</evidence>
<evidence type="ECO:0000256" key="1">
    <source>
        <dbReference type="SAM" id="SignalP"/>
    </source>
</evidence>
<gene>
    <name evidence="3" type="ORF">EMK97_00685</name>
</gene>
<keyword evidence="4" id="KW-1185">Reference proteome</keyword>
<feature type="signal peptide" evidence="1">
    <location>
        <begin position="1"/>
        <end position="20"/>
    </location>
</feature>
<dbReference type="Gene3D" id="2.40.128.270">
    <property type="match status" value="1"/>
</dbReference>
<dbReference type="RefSeq" id="WP_130598493.1">
    <property type="nucleotide sequence ID" value="NZ_CP034759.1"/>
</dbReference>
<keyword evidence="1" id="KW-0732">Signal</keyword>
<feature type="domain" description="DUF306" evidence="2">
    <location>
        <begin position="38"/>
        <end position="140"/>
    </location>
</feature>
<proteinExistence type="predicted"/>
<dbReference type="AlphaFoldDB" id="A0A4V0ZFM9"/>
<dbReference type="InterPro" id="IPR053147">
    <property type="entry name" value="Hsp_HslJ-like"/>
</dbReference>
<evidence type="ECO:0000313" key="3">
    <source>
        <dbReference type="EMBL" id="QBG34360.1"/>
    </source>
</evidence>
<dbReference type="Pfam" id="PF03724">
    <property type="entry name" value="META"/>
    <property type="match status" value="1"/>
</dbReference>
<sequence length="151" mass="16953">MKTSITALTMTLILFLSACANNVKPSATSTVPPGKANQQLIGHWLVEYIDSKPVIDKSPAKLIFLEKNKLAGSASCNNISARYNKNAEKLSITKVATTRRMCTESLMTQEARFLKTLAKVRHYQIKHDMLYLYNENNQVVFKASRSQTISR</sequence>
<dbReference type="PROSITE" id="PS51257">
    <property type="entry name" value="PROKAR_LIPOPROTEIN"/>
    <property type="match status" value="1"/>
</dbReference>
<name>A0A4V0ZFM9_9GAMM</name>
<feature type="chain" id="PRO_5020188642" evidence="1">
    <location>
        <begin position="21"/>
        <end position="151"/>
    </location>
</feature>
<dbReference type="PANTHER" id="PTHR35535">
    <property type="entry name" value="HEAT SHOCK PROTEIN HSLJ"/>
    <property type="match status" value="1"/>
</dbReference>
<dbReference type="InterPro" id="IPR038670">
    <property type="entry name" value="HslJ-like_sf"/>
</dbReference>
<dbReference type="EMBL" id="CP034759">
    <property type="protein sequence ID" value="QBG34360.1"/>
    <property type="molecule type" value="Genomic_DNA"/>
</dbReference>
<evidence type="ECO:0000259" key="2">
    <source>
        <dbReference type="Pfam" id="PF03724"/>
    </source>
</evidence>
<dbReference type="InterPro" id="IPR005184">
    <property type="entry name" value="DUF306_Meta_HslJ"/>
</dbReference>
<dbReference type="PANTHER" id="PTHR35535:SF1">
    <property type="entry name" value="HEAT SHOCK PROTEIN HSLJ"/>
    <property type="match status" value="1"/>
</dbReference>
<reference evidence="3 4" key="1">
    <citation type="submission" date="2018-12" db="EMBL/GenBank/DDBJ databases">
        <title>Complete genome of Litorilituus sediminis.</title>
        <authorList>
            <person name="Liu A."/>
            <person name="Rong J."/>
        </authorList>
    </citation>
    <scope>NUCLEOTIDE SEQUENCE [LARGE SCALE GENOMIC DNA]</scope>
    <source>
        <strain evidence="3 4">JCM 17549</strain>
    </source>
</reference>
<dbReference type="KEGG" id="lsd:EMK97_00685"/>
<accession>A0A4V0ZFM9</accession>